<organism evidence="1 2">
    <name type="scientific">Afipia felis</name>
    <name type="common">Cat scratch disease bacillus</name>
    <dbReference type="NCBI Taxonomy" id="1035"/>
    <lineage>
        <taxon>Bacteria</taxon>
        <taxon>Pseudomonadati</taxon>
        <taxon>Pseudomonadota</taxon>
        <taxon>Alphaproteobacteria</taxon>
        <taxon>Hyphomicrobiales</taxon>
        <taxon>Nitrobacteraceae</taxon>
        <taxon>Afipia</taxon>
    </lineage>
</organism>
<name>A0A090MTG3_AFIFE</name>
<evidence type="ECO:0000313" key="2">
    <source>
        <dbReference type="Proteomes" id="UP000035762"/>
    </source>
</evidence>
<comment type="caution">
    <text evidence="1">The sequence shown here is derived from an EMBL/GenBank/DDBJ whole genome shotgun (WGS) entry which is preliminary data.</text>
</comment>
<dbReference type="Proteomes" id="UP000035762">
    <property type="component" value="Unassembled WGS sequence"/>
</dbReference>
<keyword evidence="2" id="KW-1185">Reference proteome</keyword>
<dbReference type="EMBL" id="CCAZ020000002">
    <property type="protein sequence ID" value="CEG09487.1"/>
    <property type="molecule type" value="Genomic_DNA"/>
</dbReference>
<evidence type="ECO:0008006" key="3">
    <source>
        <dbReference type="Google" id="ProtNLM"/>
    </source>
</evidence>
<proteinExistence type="predicted"/>
<dbReference type="RefSeq" id="WP_082157050.1">
    <property type="nucleotide sequence ID" value="NZ_CCAZ020000002.1"/>
</dbReference>
<accession>A0A090MTG3</accession>
<dbReference type="OrthoDB" id="7509188at2"/>
<sequence length="108" mass="11711">MNITWTGGTHNFDLRAPRIRWLLAEAQHPFPGQFGSTPAAAMKRFDESVFSPDDVERVLRLGLIGGGMPSAEADDLIAEHVHGHALGPSANTAFAVLSTYFFDDEEAA</sequence>
<evidence type="ECO:0000313" key="1">
    <source>
        <dbReference type="EMBL" id="CEG09487.1"/>
    </source>
</evidence>
<dbReference type="Pfam" id="PF11836">
    <property type="entry name" value="Phage_TAC_11"/>
    <property type="match status" value="1"/>
</dbReference>
<reference evidence="1 2" key="1">
    <citation type="journal article" date="2014" name="Genome Announc.">
        <title>Genome Sequence of Afipia felis Strain 76713, Isolated in Hospital Water Using an Amoeba Co-Culture Procedure.</title>
        <authorList>
            <person name="Benamar S."/>
            <person name="La Scola B."/>
            <person name="Croce O."/>
        </authorList>
    </citation>
    <scope>NUCLEOTIDE SEQUENCE [LARGE SCALE GENOMIC DNA]</scope>
    <source>
        <strain evidence="1 2">76713</strain>
    </source>
</reference>
<gene>
    <name evidence="1" type="ORF">BN961_02913</name>
</gene>
<protein>
    <recommendedName>
        <fullName evidence="3">Gene transfer agent family protein</fullName>
    </recommendedName>
</protein>
<dbReference type="AlphaFoldDB" id="A0A090MTG3"/>
<dbReference type="STRING" id="1035.BN961_02913"/>
<dbReference type="InterPro" id="IPR021791">
    <property type="entry name" value="Phage_TAC_11"/>
</dbReference>